<keyword evidence="2" id="KW-0732">Signal</keyword>
<dbReference type="InterPro" id="IPR051262">
    <property type="entry name" value="SMP-30/CGR1_Lactonase"/>
</dbReference>
<dbReference type="AlphaFoldDB" id="A0A4R7RYP3"/>
<keyword evidence="5" id="KW-1185">Reference proteome</keyword>
<protein>
    <submittedName>
        <fullName evidence="4">Gluconolactonase</fullName>
    </submittedName>
</protein>
<dbReference type="PANTHER" id="PTHR47572:SF4">
    <property type="entry name" value="LACTONASE DRP35"/>
    <property type="match status" value="1"/>
</dbReference>
<dbReference type="SUPFAM" id="SSF63829">
    <property type="entry name" value="Calcium-dependent phosphotriesterase"/>
    <property type="match status" value="1"/>
</dbReference>
<dbReference type="GO" id="GO:0016787">
    <property type="term" value="F:hydrolase activity"/>
    <property type="evidence" value="ECO:0007669"/>
    <property type="project" value="UniProtKB-KW"/>
</dbReference>
<evidence type="ECO:0000313" key="4">
    <source>
        <dbReference type="EMBL" id="TDU71012.1"/>
    </source>
</evidence>
<evidence type="ECO:0000256" key="2">
    <source>
        <dbReference type="SAM" id="SignalP"/>
    </source>
</evidence>
<comment type="caution">
    <text evidence="4">The sequence shown here is derived from an EMBL/GenBank/DDBJ whole genome shotgun (WGS) entry which is preliminary data.</text>
</comment>
<proteinExistence type="predicted"/>
<dbReference type="PANTHER" id="PTHR47572">
    <property type="entry name" value="LIPOPROTEIN-RELATED"/>
    <property type="match status" value="1"/>
</dbReference>
<dbReference type="InterPro" id="IPR013658">
    <property type="entry name" value="SGL"/>
</dbReference>
<keyword evidence="1" id="KW-0378">Hydrolase</keyword>
<dbReference type="Pfam" id="PF08450">
    <property type="entry name" value="SGL"/>
    <property type="match status" value="1"/>
</dbReference>
<dbReference type="InterPro" id="IPR011042">
    <property type="entry name" value="6-blade_b-propeller_TolB-like"/>
</dbReference>
<evidence type="ECO:0000256" key="1">
    <source>
        <dbReference type="ARBA" id="ARBA00022801"/>
    </source>
</evidence>
<sequence length="345" mass="37315">MDDLETVLAPCLPMTLVWKDMQKLVLSILLLASPCSFAADAAPEFRGGIERFDPAFDKLIAPDAKIEILATGFNWSEGPVWKDWQILFSDVPENTVFGWKEGDTSAASFLKPSGSLSGEGQGSNGLAVDAKGSLILCQHGERRVARLEKDGSFTSLADKFEGKRFNSPNDLVIAKNGSLFFTDPPYGMKKGTEPDAPYHGIYRVDAGGEVSLIIEDIRWPNGIALSPNEKTLYIAVSDKDNTRLMAYDLQADGSVKNGRQFFHAQPLKSESRKGGCDGMKVDAQGNIWTTGPGGVLVISPEGKHLGSILTGVPTGNCAWGGEDKGTMYVTADMFLLRVKTLVKGY</sequence>
<accession>A0A4R7RYP3</accession>
<dbReference type="EMBL" id="SOCA01000003">
    <property type="protein sequence ID" value="TDU71012.1"/>
    <property type="molecule type" value="Genomic_DNA"/>
</dbReference>
<organism evidence="4 5">
    <name type="scientific">Prosthecobacter fusiformis</name>
    <dbReference type="NCBI Taxonomy" id="48464"/>
    <lineage>
        <taxon>Bacteria</taxon>
        <taxon>Pseudomonadati</taxon>
        <taxon>Verrucomicrobiota</taxon>
        <taxon>Verrucomicrobiia</taxon>
        <taxon>Verrucomicrobiales</taxon>
        <taxon>Verrucomicrobiaceae</taxon>
        <taxon>Prosthecobacter</taxon>
    </lineage>
</organism>
<feature type="signal peptide" evidence="2">
    <location>
        <begin position="1"/>
        <end position="38"/>
    </location>
</feature>
<feature type="domain" description="SMP-30/Gluconolactonase/LRE-like region" evidence="3">
    <location>
        <begin position="75"/>
        <end position="331"/>
    </location>
</feature>
<evidence type="ECO:0000259" key="3">
    <source>
        <dbReference type="Pfam" id="PF08450"/>
    </source>
</evidence>
<dbReference type="Proteomes" id="UP000295662">
    <property type="component" value="Unassembled WGS sequence"/>
</dbReference>
<reference evidence="4 5" key="1">
    <citation type="submission" date="2019-03" db="EMBL/GenBank/DDBJ databases">
        <title>Genomic Encyclopedia of Archaeal and Bacterial Type Strains, Phase II (KMG-II): from individual species to whole genera.</title>
        <authorList>
            <person name="Goeker M."/>
        </authorList>
    </citation>
    <scope>NUCLEOTIDE SEQUENCE [LARGE SCALE GENOMIC DNA]</scope>
    <source>
        <strain evidence="4 5">ATCC 25309</strain>
    </source>
</reference>
<gene>
    <name evidence="4" type="ORF">EI77_02130</name>
</gene>
<name>A0A4R7RYP3_9BACT</name>
<feature type="chain" id="PRO_5021005009" evidence="2">
    <location>
        <begin position="39"/>
        <end position="345"/>
    </location>
</feature>
<dbReference type="Gene3D" id="2.120.10.30">
    <property type="entry name" value="TolB, C-terminal domain"/>
    <property type="match status" value="1"/>
</dbReference>
<evidence type="ECO:0000313" key="5">
    <source>
        <dbReference type="Proteomes" id="UP000295662"/>
    </source>
</evidence>